<dbReference type="HAMAP" id="MF_01365_B">
    <property type="entry name" value="Ribosomal_uL6_B"/>
    <property type="match status" value="1"/>
</dbReference>
<dbReference type="SUPFAM" id="SSF56053">
    <property type="entry name" value="Ribosomal protein L6"/>
    <property type="match status" value="2"/>
</dbReference>
<evidence type="ECO:0000256" key="6">
    <source>
        <dbReference type="HAMAP-Rule" id="MF_01365"/>
    </source>
</evidence>
<keyword evidence="2 6" id="KW-0699">rRNA-binding</keyword>
<dbReference type="PIRSF" id="PIRSF002162">
    <property type="entry name" value="Ribosomal_L6"/>
    <property type="match status" value="1"/>
</dbReference>
<reference evidence="10" key="1">
    <citation type="submission" date="2020-10" db="EMBL/GenBank/DDBJ databases">
        <title>Taxonomic study of unclassified bacteria belonging to the class Ktedonobacteria.</title>
        <authorList>
            <person name="Yabe S."/>
            <person name="Wang C.M."/>
            <person name="Zheng Y."/>
            <person name="Sakai Y."/>
            <person name="Cavaletti L."/>
            <person name="Monciardini P."/>
            <person name="Donadio S."/>
        </authorList>
    </citation>
    <scope>NUCLEOTIDE SEQUENCE</scope>
    <source>
        <strain evidence="10">ID150040</strain>
    </source>
</reference>
<evidence type="ECO:0000313" key="10">
    <source>
        <dbReference type="EMBL" id="GHO93111.1"/>
    </source>
</evidence>
<dbReference type="EMBL" id="BNJK01000001">
    <property type="protein sequence ID" value="GHO93111.1"/>
    <property type="molecule type" value="Genomic_DNA"/>
</dbReference>
<accession>A0A8J3IPK8</accession>
<dbReference type="AlphaFoldDB" id="A0A8J3IPK8"/>
<dbReference type="GO" id="GO:0003735">
    <property type="term" value="F:structural constituent of ribosome"/>
    <property type="evidence" value="ECO:0007669"/>
    <property type="project" value="UniProtKB-UniRule"/>
</dbReference>
<dbReference type="InterPro" id="IPR002358">
    <property type="entry name" value="Ribosomal_uL6_CS"/>
</dbReference>
<keyword evidence="4 6" id="KW-0689">Ribosomal protein</keyword>
<keyword evidence="5 6" id="KW-0687">Ribonucleoprotein</keyword>
<proteinExistence type="inferred from homology"/>
<dbReference type="FunFam" id="3.90.930.12:FF:000002">
    <property type="entry name" value="50S ribosomal protein L6"/>
    <property type="match status" value="1"/>
</dbReference>
<dbReference type="Gene3D" id="3.90.930.12">
    <property type="entry name" value="Ribosomal protein L6, alpha-beta domain"/>
    <property type="match status" value="2"/>
</dbReference>
<dbReference type="PANTHER" id="PTHR11655">
    <property type="entry name" value="60S/50S RIBOSOMAL PROTEIN L6/L9"/>
    <property type="match status" value="1"/>
</dbReference>
<protein>
    <recommendedName>
        <fullName evidence="6">Large ribosomal subunit protein uL6</fullName>
    </recommendedName>
</protein>
<dbReference type="InterPro" id="IPR000702">
    <property type="entry name" value="Ribosomal_uL6-like"/>
</dbReference>
<sequence>MSRIGRAPIAVPPKVQVNWTEDNYITVKGPKGELSRQIDSDLTLKLEDGTLTVSRPSDSKEHRSKHGLYRTLVNNMVVGVTTGYTKQLEIHGVGYRATKIGENLIIQVGYSHPVQVQPPDGITLSVDGVDAASKATKVSVSGIDKQLVGEVAASIRRVRKPEPYKGKGIRYAGEKVRRKAGKAGKVGGKKK</sequence>
<dbReference type="PROSITE" id="PS00525">
    <property type="entry name" value="RIBOSOMAL_L6_1"/>
    <property type="match status" value="1"/>
</dbReference>
<dbReference type="RefSeq" id="WP_220203914.1">
    <property type="nucleotide sequence ID" value="NZ_BNJK01000001.1"/>
</dbReference>
<organism evidence="10 11">
    <name type="scientific">Reticulibacter mediterranei</name>
    <dbReference type="NCBI Taxonomy" id="2778369"/>
    <lineage>
        <taxon>Bacteria</taxon>
        <taxon>Bacillati</taxon>
        <taxon>Chloroflexota</taxon>
        <taxon>Ktedonobacteria</taxon>
        <taxon>Ktedonobacterales</taxon>
        <taxon>Reticulibacteraceae</taxon>
        <taxon>Reticulibacter</taxon>
    </lineage>
</organism>
<evidence type="ECO:0000256" key="2">
    <source>
        <dbReference type="ARBA" id="ARBA00022730"/>
    </source>
</evidence>
<evidence type="ECO:0000256" key="4">
    <source>
        <dbReference type="ARBA" id="ARBA00022980"/>
    </source>
</evidence>
<dbReference type="InterPro" id="IPR036789">
    <property type="entry name" value="Ribosomal_uL6-like_a/b-dom_sf"/>
</dbReference>
<dbReference type="Proteomes" id="UP000597444">
    <property type="component" value="Unassembled WGS sequence"/>
</dbReference>
<dbReference type="NCBIfam" id="TIGR03654">
    <property type="entry name" value="L6_bact"/>
    <property type="match status" value="1"/>
</dbReference>
<dbReference type="PRINTS" id="PR00059">
    <property type="entry name" value="RIBOSOMALL6"/>
</dbReference>
<dbReference type="GO" id="GO:0002181">
    <property type="term" value="P:cytoplasmic translation"/>
    <property type="evidence" value="ECO:0007669"/>
    <property type="project" value="TreeGrafter"/>
</dbReference>
<evidence type="ECO:0000313" key="11">
    <source>
        <dbReference type="Proteomes" id="UP000597444"/>
    </source>
</evidence>
<dbReference type="Pfam" id="PF00347">
    <property type="entry name" value="Ribosomal_L6"/>
    <property type="match status" value="2"/>
</dbReference>
<feature type="domain" description="Large ribosomal subunit protein uL6 alpha-beta" evidence="9">
    <location>
        <begin position="11"/>
        <end position="83"/>
    </location>
</feature>
<name>A0A8J3IPK8_9CHLR</name>
<comment type="subunit">
    <text evidence="6">Part of the 50S ribosomal subunit.</text>
</comment>
<evidence type="ECO:0000256" key="7">
    <source>
        <dbReference type="RuleBase" id="RU003869"/>
    </source>
</evidence>
<evidence type="ECO:0000259" key="9">
    <source>
        <dbReference type="Pfam" id="PF00347"/>
    </source>
</evidence>
<dbReference type="GO" id="GO:0022625">
    <property type="term" value="C:cytosolic large ribosomal subunit"/>
    <property type="evidence" value="ECO:0007669"/>
    <property type="project" value="UniProtKB-UniRule"/>
</dbReference>
<keyword evidence="3 6" id="KW-0694">RNA-binding</keyword>
<comment type="function">
    <text evidence="6 8">This protein binds to the 23S rRNA, and is important in its secondary structure. It is located near the subunit interface in the base of the L7/L12 stalk, and near the tRNA binding site of the peptidyltransferase center.</text>
</comment>
<evidence type="ECO:0000256" key="5">
    <source>
        <dbReference type="ARBA" id="ARBA00023274"/>
    </source>
</evidence>
<evidence type="ECO:0000256" key="1">
    <source>
        <dbReference type="ARBA" id="ARBA00009356"/>
    </source>
</evidence>
<feature type="domain" description="Large ribosomal subunit protein uL6 alpha-beta" evidence="9">
    <location>
        <begin position="92"/>
        <end position="171"/>
    </location>
</feature>
<comment type="caution">
    <text evidence="10">The sequence shown here is derived from an EMBL/GenBank/DDBJ whole genome shotgun (WGS) entry which is preliminary data.</text>
</comment>
<evidence type="ECO:0000256" key="3">
    <source>
        <dbReference type="ARBA" id="ARBA00022884"/>
    </source>
</evidence>
<dbReference type="InterPro" id="IPR020040">
    <property type="entry name" value="Ribosomal_uL6_a/b-dom"/>
</dbReference>
<dbReference type="GO" id="GO:0019843">
    <property type="term" value="F:rRNA binding"/>
    <property type="evidence" value="ECO:0007669"/>
    <property type="project" value="UniProtKB-UniRule"/>
</dbReference>
<comment type="similarity">
    <text evidence="1 6 7">Belongs to the universal ribosomal protein uL6 family.</text>
</comment>
<dbReference type="FunFam" id="3.90.930.12:FF:000001">
    <property type="entry name" value="50S ribosomal protein L6"/>
    <property type="match status" value="1"/>
</dbReference>
<evidence type="ECO:0000256" key="8">
    <source>
        <dbReference type="RuleBase" id="RU003870"/>
    </source>
</evidence>
<gene>
    <name evidence="6 10" type="primary">rplF</name>
    <name evidence="10" type="ORF">KSF_031590</name>
</gene>
<keyword evidence="11" id="KW-1185">Reference proteome</keyword>
<dbReference type="InterPro" id="IPR019906">
    <property type="entry name" value="Ribosomal_uL6_bac-type"/>
</dbReference>
<dbReference type="PANTHER" id="PTHR11655:SF14">
    <property type="entry name" value="LARGE RIBOSOMAL SUBUNIT PROTEIN UL6M"/>
    <property type="match status" value="1"/>
</dbReference>